<dbReference type="EMBL" id="BPLR01020824">
    <property type="protein sequence ID" value="GIX82975.1"/>
    <property type="molecule type" value="Genomic_DNA"/>
</dbReference>
<gene>
    <name evidence="2" type="ORF">CEXT_251511</name>
</gene>
<evidence type="ECO:0000256" key="1">
    <source>
        <dbReference type="SAM" id="MobiDB-lite"/>
    </source>
</evidence>
<proteinExistence type="predicted"/>
<comment type="caution">
    <text evidence="2">The sequence shown here is derived from an EMBL/GenBank/DDBJ whole genome shotgun (WGS) entry which is preliminary data.</text>
</comment>
<dbReference type="AlphaFoldDB" id="A0AAV4NDX3"/>
<feature type="compositionally biased region" description="Gly residues" evidence="1">
    <location>
        <begin position="8"/>
        <end position="21"/>
    </location>
</feature>
<accession>A0AAV4NDX3</accession>
<name>A0AAV4NDX3_CAEEX</name>
<evidence type="ECO:0000313" key="3">
    <source>
        <dbReference type="Proteomes" id="UP001054945"/>
    </source>
</evidence>
<evidence type="ECO:0000313" key="2">
    <source>
        <dbReference type="EMBL" id="GIX82975.1"/>
    </source>
</evidence>
<dbReference type="Proteomes" id="UP001054945">
    <property type="component" value="Unassembled WGS sequence"/>
</dbReference>
<organism evidence="2 3">
    <name type="scientific">Caerostris extrusa</name>
    <name type="common">Bark spider</name>
    <name type="synonym">Caerostris bankana</name>
    <dbReference type="NCBI Taxonomy" id="172846"/>
    <lineage>
        <taxon>Eukaryota</taxon>
        <taxon>Metazoa</taxon>
        <taxon>Ecdysozoa</taxon>
        <taxon>Arthropoda</taxon>
        <taxon>Chelicerata</taxon>
        <taxon>Arachnida</taxon>
        <taxon>Araneae</taxon>
        <taxon>Araneomorphae</taxon>
        <taxon>Entelegynae</taxon>
        <taxon>Araneoidea</taxon>
        <taxon>Araneidae</taxon>
        <taxon>Caerostris</taxon>
    </lineage>
</organism>
<feature type="region of interest" description="Disordered" evidence="1">
    <location>
        <begin position="1"/>
        <end position="44"/>
    </location>
</feature>
<keyword evidence="3" id="KW-1185">Reference proteome</keyword>
<reference evidence="2 3" key="1">
    <citation type="submission" date="2021-06" db="EMBL/GenBank/DDBJ databases">
        <title>Caerostris extrusa draft genome.</title>
        <authorList>
            <person name="Kono N."/>
            <person name="Arakawa K."/>
        </authorList>
    </citation>
    <scope>NUCLEOTIDE SEQUENCE [LARGE SCALE GENOMIC DNA]</scope>
</reference>
<protein>
    <submittedName>
        <fullName evidence="2">Uncharacterized protein</fullName>
    </submittedName>
</protein>
<sequence>MCGRGRKGGAGIRPGGRGGAYGWVQPLHPSQGGSGGEAAGFHLPDSATSSEWRAVRGGRVAGFGLPALPPFWEVLGREIK</sequence>